<dbReference type="EMBL" id="OX395131">
    <property type="protein sequence ID" value="CAI5776661.1"/>
    <property type="molecule type" value="Genomic_DNA"/>
</dbReference>
<evidence type="ECO:0000256" key="2">
    <source>
        <dbReference type="SAM" id="SignalP"/>
    </source>
</evidence>
<feature type="signal peptide" evidence="2">
    <location>
        <begin position="1"/>
        <end position="28"/>
    </location>
</feature>
<sequence length="113" mass="12183">MHPVVCVKLRVPLLAFLLLVHTPSTVQHGVPVQNDAECKRHQRQHQDPYAPISRVLLLPSVLSACSGSHHNITQCSGAMVWESSLRLRPSSSSSIPAVPGGNPEFAAFSPTLS</sequence>
<evidence type="ECO:0000313" key="4">
    <source>
        <dbReference type="Proteomes" id="UP001178461"/>
    </source>
</evidence>
<accession>A0AA35KE50</accession>
<dbReference type="AlphaFoldDB" id="A0AA35KE50"/>
<organism evidence="3 4">
    <name type="scientific">Podarcis lilfordi</name>
    <name type="common">Lilford's wall lizard</name>
    <dbReference type="NCBI Taxonomy" id="74358"/>
    <lineage>
        <taxon>Eukaryota</taxon>
        <taxon>Metazoa</taxon>
        <taxon>Chordata</taxon>
        <taxon>Craniata</taxon>
        <taxon>Vertebrata</taxon>
        <taxon>Euteleostomi</taxon>
        <taxon>Lepidosauria</taxon>
        <taxon>Squamata</taxon>
        <taxon>Bifurcata</taxon>
        <taxon>Unidentata</taxon>
        <taxon>Episquamata</taxon>
        <taxon>Laterata</taxon>
        <taxon>Lacertibaenia</taxon>
        <taxon>Lacertidae</taxon>
        <taxon>Podarcis</taxon>
    </lineage>
</organism>
<dbReference type="Proteomes" id="UP001178461">
    <property type="component" value="Chromosome 6"/>
</dbReference>
<name>A0AA35KE50_9SAUR</name>
<keyword evidence="2" id="KW-0732">Signal</keyword>
<evidence type="ECO:0008006" key="5">
    <source>
        <dbReference type="Google" id="ProtNLM"/>
    </source>
</evidence>
<gene>
    <name evidence="3" type="ORF">PODLI_1B024822</name>
</gene>
<reference evidence="3" key="1">
    <citation type="submission" date="2022-12" db="EMBL/GenBank/DDBJ databases">
        <authorList>
            <person name="Alioto T."/>
            <person name="Alioto T."/>
            <person name="Gomez Garrido J."/>
        </authorList>
    </citation>
    <scope>NUCLEOTIDE SEQUENCE</scope>
</reference>
<feature type="chain" id="PRO_5041392797" description="Secreted protein" evidence="2">
    <location>
        <begin position="29"/>
        <end position="113"/>
    </location>
</feature>
<evidence type="ECO:0000256" key="1">
    <source>
        <dbReference type="SAM" id="MobiDB-lite"/>
    </source>
</evidence>
<keyword evidence="4" id="KW-1185">Reference proteome</keyword>
<protein>
    <recommendedName>
        <fullName evidence="5">Secreted protein</fullName>
    </recommendedName>
</protein>
<evidence type="ECO:0000313" key="3">
    <source>
        <dbReference type="EMBL" id="CAI5776661.1"/>
    </source>
</evidence>
<proteinExistence type="predicted"/>
<feature type="region of interest" description="Disordered" evidence="1">
    <location>
        <begin position="90"/>
        <end position="113"/>
    </location>
</feature>